<dbReference type="Pfam" id="PF13419">
    <property type="entry name" value="HAD_2"/>
    <property type="match status" value="1"/>
</dbReference>
<dbReference type="PANTHER" id="PTHR43434">
    <property type="entry name" value="PHOSPHOGLYCOLATE PHOSPHATASE"/>
    <property type="match status" value="1"/>
</dbReference>
<dbReference type="RefSeq" id="WP_088052983.1">
    <property type="nucleotide sequence ID" value="NZ_BMJD01000035.1"/>
</dbReference>
<dbReference type="Gene3D" id="1.10.150.240">
    <property type="entry name" value="Putative phosphatase, domain 2"/>
    <property type="match status" value="1"/>
</dbReference>
<dbReference type="SUPFAM" id="SSF56784">
    <property type="entry name" value="HAD-like"/>
    <property type="match status" value="1"/>
</dbReference>
<sequence length="211" mass="23739">MSIHTILFDLDGTLIDTNELIIASFEHTFHHYGKPFSREKAIEFIGPPLKESFQQIDPAQVNAMIATYREHNLQHHDEYVTAFPYVVETLTRLKKHGLQLGIVTTKMRHTVNKGLKLTAIDHFFETIITLDDVTHAKPHPEPIVKAMSNLSAQPETTLMVGDNSHDIEAGQNAGVATAAVAWSLRGKEELLAYNPTYMLDDIRDLLTIIEV</sequence>
<dbReference type="InterPro" id="IPR023214">
    <property type="entry name" value="HAD_sf"/>
</dbReference>
<name>A0A9W5TZQ9_9BACI</name>
<dbReference type="InterPro" id="IPR006439">
    <property type="entry name" value="HAD-SF_hydro_IA"/>
</dbReference>
<dbReference type="NCBIfam" id="TIGR01509">
    <property type="entry name" value="HAD-SF-IA-v3"/>
    <property type="match status" value="1"/>
</dbReference>
<accession>A0A9W5TZQ9</accession>
<gene>
    <name evidence="3" type="primary">ppaX</name>
    <name evidence="3" type="ORF">GCM10011409_34430</name>
</gene>
<organism evidence="3 4">
    <name type="scientific">Lentibacillus populi</name>
    <dbReference type="NCBI Taxonomy" id="1827502"/>
    <lineage>
        <taxon>Bacteria</taxon>
        <taxon>Bacillati</taxon>
        <taxon>Bacillota</taxon>
        <taxon>Bacilli</taxon>
        <taxon>Bacillales</taxon>
        <taxon>Bacillaceae</taxon>
        <taxon>Lentibacillus</taxon>
    </lineage>
</organism>
<comment type="caution">
    <text evidence="3">The sequence shown here is derived from an EMBL/GenBank/DDBJ whole genome shotgun (WGS) entry which is preliminary data.</text>
</comment>
<dbReference type="SFLD" id="SFLDS00003">
    <property type="entry name" value="Haloacid_Dehalogenase"/>
    <property type="match status" value="1"/>
</dbReference>
<dbReference type="GO" id="GO:0008967">
    <property type="term" value="F:phosphoglycolate phosphatase activity"/>
    <property type="evidence" value="ECO:0007669"/>
    <property type="project" value="TreeGrafter"/>
</dbReference>
<reference evidence="3" key="1">
    <citation type="journal article" date="2014" name="Int. J. Syst. Evol. Microbiol.">
        <title>Complete genome sequence of Corynebacterium casei LMG S-19264T (=DSM 44701T), isolated from a smear-ripened cheese.</title>
        <authorList>
            <consortium name="US DOE Joint Genome Institute (JGI-PGF)"/>
            <person name="Walter F."/>
            <person name="Albersmeier A."/>
            <person name="Kalinowski J."/>
            <person name="Ruckert C."/>
        </authorList>
    </citation>
    <scope>NUCLEOTIDE SEQUENCE</scope>
    <source>
        <strain evidence="3">CGMCC 1.15454</strain>
    </source>
</reference>
<dbReference type="Gene3D" id="3.40.50.1000">
    <property type="entry name" value="HAD superfamily/HAD-like"/>
    <property type="match status" value="1"/>
</dbReference>
<dbReference type="NCBIfam" id="TIGR01549">
    <property type="entry name" value="HAD-SF-IA-v1"/>
    <property type="match status" value="1"/>
</dbReference>
<dbReference type="NCBIfam" id="NF009804">
    <property type="entry name" value="PRK13288.1"/>
    <property type="match status" value="1"/>
</dbReference>
<dbReference type="Proteomes" id="UP000621492">
    <property type="component" value="Unassembled WGS sequence"/>
</dbReference>
<dbReference type="PANTHER" id="PTHR43434:SF26">
    <property type="entry name" value="PYROPHOSPHATASE PPAX"/>
    <property type="match status" value="1"/>
</dbReference>
<evidence type="ECO:0000313" key="4">
    <source>
        <dbReference type="Proteomes" id="UP000621492"/>
    </source>
</evidence>
<proteinExistence type="predicted"/>
<dbReference type="InterPro" id="IPR050155">
    <property type="entry name" value="HAD-like_hydrolase_sf"/>
</dbReference>
<dbReference type="GO" id="GO:0006281">
    <property type="term" value="P:DNA repair"/>
    <property type="evidence" value="ECO:0007669"/>
    <property type="project" value="TreeGrafter"/>
</dbReference>
<dbReference type="InterPro" id="IPR023198">
    <property type="entry name" value="PGP-like_dom2"/>
</dbReference>
<keyword evidence="1" id="KW-0378">Hydrolase</keyword>
<dbReference type="PRINTS" id="PR00413">
    <property type="entry name" value="HADHALOGNASE"/>
</dbReference>
<reference evidence="3" key="2">
    <citation type="submission" date="2020-09" db="EMBL/GenBank/DDBJ databases">
        <authorList>
            <person name="Sun Q."/>
            <person name="Zhou Y."/>
        </authorList>
    </citation>
    <scope>NUCLEOTIDE SEQUENCE</scope>
    <source>
        <strain evidence="3">CGMCC 1.15454</strain>
    </source>
</reference>
<dbReference type="CDD" id="cd02616">
    <property type="entry name" value="HAD_PPase"/>
    <property type="match status" value="1"/>
</dbReference>
<dbReference type="SFLD" id="SFLDG01135">
    <property type="entry name" value="C1.5.6:_HAD__Beta-PGM__Phospha"/>
    <property type="match status" value="1"/>
</dbReference>
<evidence type="ECO:0000313" key="3">
    <source>
        <dbReference type="EMBL" id="GGB53921.1"/>
    </source>
</evidence>
<dbReference type="EMBL" id="BMJD01000035">
    <property type="protein sequence ID" value="GGB53921.1"/>
    <property type="molecule type" value="Genomic_DNA"/>
</dbReference>
<keyword evidence="2" id="KW-0460">Magnesium</keyword>
<protein>
    <submittedName>
        <fullName evidence="3">Pyrophosphatase PpaX</fullName>
    </submittedName>
</protein>
<dbReference type="FunFam" id="3.40.50.1000:FF:000022">
    <property type="entry name" value="Phosphoglycolate phosphatase"/>
    <property type="match status" value="1"/>
</dbReference>
<dbReference type="InterPro" id="IPR036412">
    <property type="entry name" value="HAD-like_sf"/>
</dbReference>
<evidence type="ECO:0000256" key="2">
    <source>
        <dbReference type="ARBA" id="ARBA00022842"/>
    </source>
</evidence>
<dbReference type="GO" id="GO:0005829">
    <property type="term" value="C:cytosol"/>
    <property type="evidence" value="ECO:0007669"/>
    <property type="project" value="TreeGrafter"/>
</dbReference>
<keyword evidence="4" id="KW-1185">Reference proteome</keyword>
<dbReference type="InterPro" id="IPR041492">
    <property type="entry name" value="HAD_2"/>
</dbReference>
<dbReference type="AlphaFoldDB" id="A0A9W5TZQ9"/>
<dbReference type="SFLD" id="SFLDG01129">
    <property type="entry name" value="C1.5:_HAD__Beta-PGM__Phosphata"/>
    <property type="match status" value="1"/>
</dbReference>
<evidence type="ECO:0000256" key="1">
    <source>
        <dbReference type="ARBA" id="ARBA00022801"/>
    </source>
</evidence>